<sequence length="177" mass="19562">MIVFKDGTGNFNTIVGAILAALDQSVKPLFIKIEKDTYQEYIRNVKKKTNIFPIGEGMDSMIIMGNRSSINGNKMYDTATAGVFGNGFTAQDSTFRNNAGPVKHQAIIRCPFINVGSTGIKTLYMKKNINSTETEIYGTIDFICGDATAMFQNCLIEARTPMARQYNTITDSTKERA</sequence>
<comment type="pathway">
    <text evidence="1">Glycan metabolism; pectin degradation; 2-dehydro-3-deoxy-D-gluconate from pectin: step 1/5.</text>
</comment>
<evidence type="ECO:0000256" key="1">
    <source>
        <dbReference type="ARBA" id="ARBA00005184"/>
    </source>
</evidence>
<keyword evidence="3" id="KW-0063">Aspartyl esterase</keyword>
<reference evidence="7" key="2">
    <citation type="submission" date="2019-01" db="UniProtKB">
        <authorList>
            <consortium name="EnsemblPlants"/>
        </authorList>
    </citation>
    <scope>IDENTIFICATION</scope>
    <source>
        <strain evidence="7">cv. Heinz 1706</strain>
    </source>
</reference>
<dbReference type="UniPathway" id="UPA00545">
    <property type="reaction ID" value="UER00823"/>
</dbReference>
<comment type="catalytic activity">
    <reaction evidence="5">
        <text>[(1-&gt;4)-alpha-D-galacturonosyl methyl ester](n) + n H2O = [(1-&gt;4)-alpha-D-galacturonosyl](n) + n methanol + n H(+)</text>
        <dbReference type="Rhea" id="RHEA:22380"/>
        <dbReference type="Rhea" id="RHEA-COMP:14570"/>
        <dbReference type="Rhea" id="RHEA-COMP:14573"/>
        <dbReference type="ChEBI" id="CHEBI:15377"/>
        <dbReference type="ChEBI" id="CHEBI:15378"/>
        <dbReference type="ChEBI" id="CHEBI:17790"/>
        <dbReference type="ChEBI" id="CHEBI:140522"/>
        <dbReference type="ChEBI" id="CHEBI:140523"/>
        <dbReference type="EC" id="3.1.1.11"/>
    </reaction>
</comment>
<dbReference type="SUPFAM" id="SSF51126">
    <property type="entry name" value="Pectin lyase-like"/>
    <property type="match status" value="1"/>
</dbReference>
<dbReference type="GO" id="GO:0030599">
    <property type="term" value="F:pectinesterase activity"/>
    <property type="evidence" value="ECO:0000318"/>
    <property type="project" value="GO_Central"/>
</dbReference>
<keyword evidence="8" id="KW-1185">Reference proteome</keyword>
<evidence type="ECO:0000313" key="7">
    <source>
        <dbReference type="EnsemblPlants" id="Solyc11g051010.2.1"/>
    </source>
</evidence>
<proteinExistence type="predicted"/>
<dbReference type="EnsemblPlants" id="Solyc11g051010.2.1">
    <property type="protein sequence ID" value="Solyc11g051010.2.1"/>
    <property type="gene ID" value="Solyc11g051010.2"/>
</dbReference>
<dbReference type="OMA" id="LHEDMEN"/>
<dbReference type="InterPro" id="IPR012334">
    <property type="entry name" value="Pectin_lyas_fold"/>
</dbReference>
<evidence type="ECO:0000259" key="6">
    <source>
        <dbReference type="Pfam" id="PF01095"/>
    </source>
</evidence>
<dbReference type="Gramene" id="Solyc11g051010.2.1">
    <property type="protein sequence ID" value="Solyc11g051010.2.1"/>
    <property type="gene ID" value="Solyc11g051010.2"/>
</dbReference>
<protein>
    <recommendedName>
        <fullName evidence="6">Pectinesterase catalytic domain-containing protein</fullName>
    </recommendedName>
</protein>
<dbReference type="InterPro" id="IPR011050">
    <property type="entry name" value="Pectin_lyase_fold/virulence"/>
</dbReference>
<dbReference type="PANTHER" id="PTHR31707">
    <property type="entry name" value="PECTINESTERASE"/>
    <property type="match status" value="1"/>
</dbReference>
<dbReference type="AlphaFoldDB" id="A0A3Q7IXC4"/>
<evidence type="ECO:0000256" key="5">
    <source>
        <dbReference type="ARBA" id="ARBA00047928"/>
    </source>
</evidence>
<reference evidence="7" key="1">
    <citation type="journal article" date="2012" name="Nature">
        <title>The tomato genome sequence provides insights into fleshy fruit evolution.</title>
        <authorList>
            <consortium name="Tomato Genome Consortium"/>
        </authorList>
    </citation>
    <scope>NUCLEOTIDE SEQUENCE [LARGE SCALE GENOMIC DNA]</scope>
    <source>
        <strain evidence="7">cv. Heinz 1706</strain>
    </source>
</reference>
<feature type="domain" description="Pectinesterase catalytic" evidence="6">
    <location>
        <begin position="2"/>
        <end position="174"/>
    </location>
</feature>
<dbReference type="STRING" id="4081.A0A3Q7IXC4"/>
<organism evidence="7">
    <name type="scientific">Solanum lycopersicum</name>
    <name type="common">Tomato</name>
    <name type="synonym">Lycopersicon esculentum</name>
    <dbReference type="NCBI Taxonomy" id="4081"/>
    <lineage>
        <taxon>Eukaryota</taxon>
        <taxon>Viridiplantae</taxon>
        <taxon>Streptophyta</taxon>
        <taxon>Embryophyta</taxon>
        <taxon>Tracheophyta</taxon>
        <taxon>Spermatophyta</taxon>
        <taxon>Magnoliopsida</taxon>
        <taxon>eudicotyledons</taxon>
        <taxon>Gunneridae</taxon>
        <taxon>Pentapetalae</taxon>
        <taxon>asterids</taxon>
        <taxon>lamiids</taxon>
        <taxon>Solanales</taxon>
        <taxon>Solanaceae</taxon>
        <taxon>Solanoideae</taxon>
        <taxon>Solaneae</taxon>
        <taxon>Solanum</taxon>
        <taxon>Solanum subgen. Lycopersicon</taxon>
    </lineage>
</organism>
<dbReference type="GO" id="GO:0046910">
    <property type="term" value="F:pectinesterase inhibitor activity"/>
    <property type="evidence" value="ECO:0000318"/>
    <property type="project" value="GO_Central"/>
</dbReference>
<dbReference type="Pfam" id="PF01095">
    <property type="entry name" value="Pectinesterase"/>
    <property type="match status" value="1"/>
</dbReference>
<evidence type="ECO:0000256" key="3">
    <source>
        <dbReference type="ARBA" id="ARBA00023085"/>
    </source>
</evidence>
<dbReference type="GO" id="GO:0045490">
    <property type="term" value="P:pectin catabolic process"/>
    <property type="evidence" value="ECO:0007669"/>
    <property type="project" value="UniProtKB-UniPathway"/>
</dbReference>
<dbReference type="Proteomes" id="UP000004994">
    <property type="component" value="Chromosome 11"/>
</dbReference>
<accession>A0A3Q7IXC4</accession>
<evidence type="ECO:0000313" key="8">
    <source>
        <dbReference type="Proteomes" id="UP000004994"/>
    </source>
</evidence>
<keyword evidence="4" id="KW-0961">Cell wall biogenesis/degradation</keyword>
<dbReference type="Gene3D" id="2.160.20.10">
    <property type="entry name" value="Single-stranded right-handed beta-helix, Pectin lyase-like"/>
    <property type="match status" value="1"/>
</dbReference>
<evidence type="ECO:0000256" key="4">
    <source>
        <dbReference type="ARBA" id="ARBA00023316"/>
    </source>
</evidence>
<keyword evidence="2" id="KW-0378">Hydrolase</keyword>
<dbReference type="InterPro" id="IPR000070">
    <property type="entry name" value="Pectinesterase_cat"/>
</dbReference>
<dbReference type="GO" id="GO:0042545">
    <property type="term" value="P:cell wall modification"/>
    <property type="evidence" value="ECO:0007669"/>
    <property type="project" value="InterPro"/>
</dbReference>
<evidence type="ECO:0000256" key="2">
    <source>
        <dbReference type="ARBA" id="ARBA00022801"/>
    </source>
</evidence>
<name>A0A3Q7IXC4_SOLLC</name>
<dbReference type="InParanoid" id="A0A3Q7IXC4"/>